<dbReference type="AlphaFoldDB" id="A0A368NYW5"/>
<evidence type="ECO:0000313" key="2">
    <source>
        <dbReference type="Proteomes" id="UP000436911"/>
    </source>
</evidence>
<sequence length="85" mass="9123">MVSRRSDGTAFAADPAGRQDFDHLRHSAEMLCCLNVVPCCGLGHIKFDLQSLVEVNRHAALGCDNIITIIDDASTLAASALGRRN</sequence>
<dbReference type="Proteomes" id="UP000436911">
    <property type="component" value="Unassembled WGS sequence"/>
</dbReference>
<reference evidence="1 2" key="1">
    <citation type="submission" date="2018-08" db="EMBL/GenBank/DDBJ databases">
        <title>Genome sequencing of Agrobacterium vitis strain ICMP 10754.</title>
        <authorList>
            <person name="Visnovsky S.B."/>
            <person name="Pitman A.R."/>
        </authorList>
    </citation>
    <scope>NUCLEOTIDE SEQUENCE [LARGE SCALE GENOMIC DNA]</scope>
    <source>
        <strain evidence="1 2">ICMP 10754</strain>
    </source>
</reference>
<organism evidence="1 2">
    <name type="scientific">Agrobacterium vitis</name>
    <name type="common">Rhizobium vitis</name>
    <dbReference type="NCBI Taxonomy" id="373"/>
    <lineage>
        <taxon>Bacteria</taxon>
        <taxon>Pseudomonadati</taxon>
        <taxon>Pseudomonadota</taxon>
        <taxon>Alphaproteobacteria</taxon>
        <taxon>Hyphomicrobiales</taxon>
        <taxon>Rhizobiaceae</taxon>
        <taxon>Rhizobium/Agrobacterium group</taxon>
        <taxon>Agrobacterium</taxon>
    </lineage>
</organism>
<comment type="caution">
    <text evidence="1">The sequence shown here is derived from an EMBL/GenBank/DDBJ whole genome shotgun (WGS) entry which is preliminary data.</text>
</comment>
<name>A0A368NYW5_AGRVI</name>
<gene>
    <name evidence="1" type="ORF">DXT89_00160</name>
</gene>
<proteinExistence type="predicted"/>
<dbReference type="EMBL" id="QUSG01000001">
    <property type="protein sequence ID" value="KAA3531846.1"/>
    <property type="molecule type" value="Genomic_DNA"/>
</dbReference>
<protein>
    <submittedName>
        <fullName evidence="1">Uncharacterized protein</fullName>
    </submittedName>
</protein>
<evidence type="ECO:0000313" key="1">
    <source>
        <dbReference type="EMBL" id="KAA3531846.1"/>
    </source>
</evidence>
<accession>A0A368NYW5</accession>